<comment type="caution">
    <text evidence="7">The sequence shown here is derived from an EMBL/GenBank/DDBJ whole genome shotgun (WGS) entry which is preliminary data.</text>
</comment>
<dbReference type="EMBL" id="JABEZY010000013">
    <property type="protein sequence ID" value="MBA0751622.1"/>
    <property type="molecule type" value="Genomic_DNA"/>
</dbReference>
<dbReference type="GO" id="GO:0005524">
    <property type="term" value="F:ATP binding"/>
    <property type="evidence" value="ECO:0007669"/>
    <property type="project" value="UniProtKB-KW"/>
</dbReference>
<dbReference type="SUPFAM" id="SSF56112">
    <property type="entry name" value="Protein kinase-like (PK-like)"/>
    <property type="match status" value="1"/>
</dbReference>
<gene>
    <name evidence="7" type="ORF">Gogos_000534</name>
</gene>
<keyword evidence="2" id="KW-0808">Transferase</keyword>
<keyword evidence="4" id="KW-0418">Kinase</keyword>
<dbReference type="GO" id="GO:0004674">
    <property type="term" value="F:protein serine/threonine kinase activity"/>
    <property type="evidence" value="ECO:0007669"/>
    <property type="project" value="UniProtKB-KW"/>
</dbReference>
<keyword evidence="5" id="KW-0067">ATP-binding</keyword>
<dbReference type="Gene3D" id="3.30.200.20">
    <property type="entry name" value="Phosphorylase Kinase, domain 1"/>
    <property type="match status" value="1"/>
</dbReference>
<name>A0A7J9CT54_GOSGO</name>
<evidence type="ECO:0000313" key="7">
    <source>
        <dbReference type="EMBL" id="MBA0751622.1"/>
    </source>
</evidence>
<keyword evidence="6" id="KW-0472">Membrane</keyword>
<accession>A0A7J9CT54</accession>
<evidence type="ECO:0000256" key="2">
    <source>
        <dbReference type="ARBA" id="ARBA00022679"/>
    </source>
</evidence>
<evidence type="ECO:0000256" key="3">
    <source>
        <dbReference type="ARBA" id="ARBA00022741"/>
    </source>
</evidence>
<keyword evidence="6" id="KW-0812">Transmembrane</keyword>
<dbReference type="AlphaFoldDB" id="A0A7J9CT54"/>
<protein>
    <recommendedName>
        <fullName evidence="9">Protein kinase domain-containing protein</fullName>
    </recommendedName>
</protein>
<feature type="non-terminal residue" evidence="7">
    <location>
        <position position="1"/>
    </location>
</feature>
<dbReference type="OrthoDB" id="8891264at2759"/>
<dbReference type="PANTHER" id="PTHR27002">
    <property type="entry name" value="RECEPTOR-LIKE SERINE/THREONINE-PROTEIN KINASE SD1-8"/>
    <property type="match status" value="1"/>
</dbReference>
<dbReference type="PANTHER" id="PTHR27002:SF1102">
    <property type="entry name" value="NON-SPECIFIC SERINE_THREONINE PROTEIN KINASE"/>
    <property type="match status" value="1"/>
</dbReference>
<evidence type="ECO:0000256" key="1">
    <source>
        <dbReference type="ARBA" id="ARBA00022527"/>
    </source>
</evidence>
<keyword evidence="6" id="KW-1133">Transmembrane helix</keyword>
<evidence type="ECO:0008006" key="9">
    <source>
        <dbReference type="Google" id="ProtNLM"/>
    </source>
</evidence>
<sequence>MKLEMDKEGAFAMAPIIEMVESFYKSKPLPLILGILLPIETAFLCAAVLIYLWRIKVGKFSGGEEVAVERLSSVSRQSLEEFKNEVMLIAKLQRRNPVRLLRYCIRGEEKILPYEYMPNESLRLFAIW</sequence>
<keyword evidence="1" id="KW-0723">Serine/threonine-protein kinase</keyword>
<feature type="transmembrane region" description="Helical" evidence="6">
    <location>
        <begin position="31"/>
        <end position="53"/>
    </location>
</feature>
<dbReference type="GO" id="GO:0005886">
    <property type="term" value="C:plasma membrane"/>
    <property type="evidence" value="ECO:0007669"/>
    <property type="project" value="TreeGrafter"/>
</dbReference>
<keyword evidence="8" id="KW-1185">Reference proteome</keyword>
<evidence type="ECO:0000313" key="8">
    <source>
        <dbReference type="Proteomes" id="UP000593579"/>
    </source>
</evidence>
<proteinExistence type="predicted"/>
<reference evidence="7 8" key="1">
    <citation type="journal article" date="2019" name="Genome Biol. Evol.">
        <title>Insights into the evolution of the New World diploid cottons (Gossypium, subgenus Houzingenia) based on genome sequencing.</title>
        <authorList>
            <person name="Grover C.E."/>
            <person name="Arick M.A. 2nd"/>
            <person name="Thrash A."/>
            <person name="Conover J.L."/>
            <person name="Sanders W.S."/>
            <person name="Peterson D.G."/>
            <person name="Frelichowski J.E."/>
            <person name="Scheffler J.A."/>
            <person name="Scheffler B.E."/>
            <person name="Wendel J.F."/>
        </authorList>
    </citation>
    <scope>NUCLEOTIDE SEQUENCE [LARGE SCALE GENOMIC DNA]</scope>
    <source>
        <strain evidence="7">5</strain>
        <tissue evidence="7">Leaf</tissue>
    </source>
</reference>
<evidence type="ECO:0000256" key="6">
    <source>
        <dbReference type="SAM" id="Phobius"/>
    </source>
</evidence>
<organism evidence="7 8">
    <name type="scientific">Gossypium gossypioides</name>
    <name type="common">Mexican cotton</name>
    <name type="synonym">Selera gossypioides</name>
    <dbReference type="NCBI Taxonomy" id="34282"/>
    <lineage>
        <taxon>Eukaryota</taxon>
        <taxon>Viridiplantae</taxon>
        <taxon>Streptophyta</taxon>
        <taxon>Embryophyta</taxon>
        <taxon>Tracheophyta</taxon>
        <taxon>Spermatophyta</taxon>
        <taxon>Magnoliopsida</taxon>
        <taxon>eudicotyledons</taxon>
        <taxon>Gunneridae</taxon>
        <taxon>Pentapetalae</taxon>
        <taxon>rosids</taxon>
        <taxon>malvids</taxon>
        <taxon>Malvales</taxon>
        <taxon>Malvaceae</taxon>
        <taxon>Malvoideae</taxon>
        <taxon>Gossypium</taxon>
    </lineage>
</organism>
<dbReference type="Proteomes" id="UP000593579">
    <property type="component" value="Unassembled WGS sequence"/>
</dbReference>
<evidence type="ECO:0000256" key="5">
    <source>
        <dbReference type="ARBA" id="ARBA00022840"/>
    </source>
</evidence>
<evidence type="ECO:0000256" key="4">
    <source>
        <dbReference type="ARBA" id="ARBA00022777"/>
    </source>
</evidence>
<keyword evidence="3" id="KW-0547">Nucleotide-binding</keyword>
<dbReference type="InterPro" id="IPR011009">
    <property type="entry name" value="Kinase-like_dom_sf"/>
</dbReference>